<dbReference type="InterPro" id="IPR029044">
    <property type="entry name" value="Nucleotide-diphossugar_trans"/>
</dbReference>
<sequence>MLPTLSILLEEDCSSTNRRGIHLHDKWLINIGAICFPKEPSVTSWGAPIVWEGTFDPEEENLLHRAHGTVVGLSVFAVGKYLDSYLEDFLDSANRFFMPGLPCIVYILTDRPLDVPRIHKRYGMSITTLQVTNRARWQDISMMRMMDLRDLVLPLAHDQVDYLFCMDVDQIFTSNYGPEALGDLVAQLHSGYYLANRKKYPLERNPLSVAFIPPWKSTFYYHGAVFGGKPTHLANLTSRCLEGILEDKKRGIEAIWHDESHLNRYLTLEHLPSKVLSPEYCWDNRLWLRYHKLSWAQKNYEKTRLIEPQDGSLP</sequence>
<evidence type="ECO:0000313" key="6">
    <source>
        <dbReference type="EMBL" id="CAJ0936847.1"/>
    </source>
</evidence>
<evidence type="ECO:0000256" key="4">
    <source>
        <dbReference type="ARBA" id="ARBA00022676"/>
    </source>
</evidence>
<evidence type="ECO:0000256" key="5">
    <source>
        <dbReference type="ARBA" id="ARBA00022679"/>
    </source>
</evidence>
<gene>
    <name evidence="6" type="ORF">RIMI_LOCUS7007826</name>
</gene>
<dbReference type="PANTHER" id="PTHR10462:SF33">
    <property type="entry name" value="ALPHA-1,3-GALACTOSYLTRANSFERASE 2"/>
    <property type="match status" value="1"/>
</dbReference>
<keyword evidence="4" id="KW-0328">Glycosyltransferase</keyword>
<evidence type="ECO:0000313" key="7">
    <source>
        <dbReference type="Proteomes" id="UP001176940"/>
    </source>
</evidence>
<dbReference type="Proteomes" id="UP001176940">
    <property type="component" value="Unassembled WGS sequence"/>
</dbReference>
<proteinExistence type="inferred from homology"/>
<name>A0ABN9L9Z5_9NEOB</name>
<comment type="caution">
    <text evidence="6">The sequence shown here is derived from an EMBL/GenBank/DDBJ whole genome shotgun (WGS) entry which is preliminary data.</text>
</comment>
<accession>A0ABN9L9Z5</accession>
<keyword evidence="7" id="KW-1185">Reference proteome</keyword>
<reference evidence="6" key="1">
    <citation type="submission" date="2023-07" db="EMBL/GenBank/DDBJ databases">
        <authorList>
            <person name="Stuckert A."/>
        </authorList>
    </citation>
    <scope>NUCLEOTIDE SEQUENCE</scope>
</reference>
<comment type="cofactor">
    <cofactor evidence="1">
        <name>Mn(2+)</name>
        <dbReference type="ChEBI" id="CHEBI:29035"/>
    </cofactor>
</comment>
<evidence type="ECO:0000256" key="1">
    <source>
        <dbReference type="ARBA" id="ARBA00001936"/>
    </source>
</evidence>
<dbReference type="Pfam" id="PF03414">
    <property type="entry name" value="Glyco_transf_6"/>
    <property type="match status" value="1"/>
</dbReference>
<protein>
    <submittedName>
        <fullName evidence="6">Uncharacterized protein</fullName>
    </submittedName>
</protein>
<evidence type="ECO:0000256" key="2">
    <source>
        <dbReference type="ARBA" id="ARBA00004606"/>
    </source>
</evidence>
<dbReference type="PANTHER" id="PTHR10462">
    <property type="entry name" value="GLYCOSYLTRANSFERASE-RELATED"/>
    <property type="match status" value="1"/>
</dbReference>
<comment type="subcellular location">
    <subcellularLocation>
        <location evidence="2">Membrane</location>
        <topology evidence="2">Single-pass type II membrane protein</topology>
    </subcellularLocation>
</comment>
<dbReference type="EMBL" id="CAUEEQ010013001">
    <property type="protein sequence ID" value="CAJ0936847.1"/>
    <property type="molecule type" value="Genomic_DNA"/>
</dbReference>
<dbReference type="Gene3D" id="3.90.550.10">
    <property type="entry name" value="Spore Coat Polysaccharide Biosynthesis Protein SpsA, Chain A"/>
    <property type="match status" value="1"/>
</dbReference>
<comment type="similarity">
    <text evidence="3">Belongs to the glycosyltransferase 6 family.</text>
</comment>
<evidence type="ECO:0000256" key="3">
    <source>
        <dbReference type="ARBA" id="ARBA00010413"/>
    </source>
</evidence>
<dbReference type="InterPro" id="IPR005076">
    <property type="entry name" value="Glyco_trans_6"/>
</dbReference>
<keyword evidence="5" id="KW-0808">Transferase</keyword>
<organism evidence="6 7">
    <name type="scientific">Ranitomeya imitator</name>
    <name type="common">mimic poison frog</name>
    <dbReference type="NCBI Taxonomy" id="111125"/>
    <lineage>
        <taxon>Eukaryota</taxon>
        <taxon>Metazoa</taxon>
        <taxon>Chordata</taxon>
        <taxon>Craniata</taxon>
        <taxon>Vertebrata</taxon>
        <taxon>Euteleostomi</taxon>
        <taxon>Amphibia</taxon>
        <taxon>Batrachia</taxon>
        <taxon>Anura</taxon>
        <taxon>Neobatrachia</taxon>
        <taxon>Hyloidea</taxon>
        <taxon>Dendrobatidae</taxon>
        <taxon>Dendrobatinae</taxon>
        <taxon>Ranitomeya</taxon>
    </lineage>
</organism>
<dbReference type="SUPFAM" id="SSF53448">
    <property type="entry name" value="Nucleotide-diphospho-sugar transferases"/>
    <property type="match status" value="1"/>
</dbReference>